<feature type="domain" description="F-box" evidence="1">
    <location>
        <begin position="7"/>
        <end position="57"/>
    </location>
</feature>
<dbReference type="PROSITE" id="PS50181">
    <property type="entry name" value="FBOX"/>
    <property type="match status" value="1"/>
</dbReference>
<dbReference type="KEGG" id="sla:SERLADRAFT_444574"/>
<name>F8NG30_SERL9</name>
<evidence type="ECO:0000313" key="2">
    <source>
        <dbReference type="EMBL" id="EGO31000.1"/>
    </source>
</evidence>
<dbReference type="SUPFAM" id="SSF81383">
    <property type="entry name" value="F-box domain"/>
    <property type="match status" value="1"/>
</dbReference>
<reference evidence="2" key="1">
    <citation type="submission" date="2011-04" db="EMBL/GenBank/DDBJ databases">
        <title>Evolution of plant cell wall degrading machinery underlies the functional diversity of forest fungi.</title>
        <authorList>
            <consortium name="US DOE Joint Genome Institute (JGI-PGF)"/>
            <person name="Eastwood D.C."/>
            <person name="Floudas D."/>
            <person name="Binder M."/>
            <person name="Majcherczyk A."/>
            <person name="Schneider P."/>
            <person name="Aerts A."/>
            <person name="Asiegbu F.O."/>
            <person name="Baker S.E."/>
            <person name="Barry K."/>
            <person name="Bendiksby M."/>
            <person name="Blumentritt M."/>
            <person name="Coutinho P.M."/>
            <person name="Cullen D."/>
            <person name="Cullen D."/>
            <person name="Gathman A."/>
            <person name="Goodell B."/>
            <person name="Henrissat B."/>
            <person name="Ihrmark K."/>
            <person name="Kauserud H."/>
            <person name="Kohler A."/>
            <person name="LaButti K."/>
            <person name="Lapidus A."/>
            <person name="Lavin J.L."/>
            <person name="Lee Y.-H."/>
            <person name="Lindquist E."/>
            <person name="Lilly W."/>
            <person name="Lucas S."/>
            <person name="Morin E."/>
            <person name="Murat C."/>
            <person name="Oguiza J.A."/>
            <person name="Park J."/>
            <person name="Pisabarro A.G."/>
            <person name="Riley R."/>
            <person name="Rosling A."/>
            <person name="Salamov A."/>
            <person name="Schmidt O."/>
            <person name="Schmutz J."/>
            <person name="Skrede I."/>
            <person name="Stenlid J."/>
            <person name="Wiebenga A."/>
            <person name="Xie X."/>
            <person name="Kues U."/>
            <person name="Hibbett D.S."/>
            <person name="Hoffmeister D."/>
            <person name="Hogberg N."/>
            <person name="Martin F."/>
            <person name="Grigoriev I.V."/>
            <person name="Watkinson S.C."/>
        </authorList>
    </citation>
    <scope>NUCLEOTIDE SEQUENCE</scope>
    <source>
        <strain evidence="2">S7.9</strain>
    </source>
</reference>
<evidence type="ECO:0000259" key="1">
    <source>
        <dbReference type="PROSITE" id="PS50181"/>
    </source>
</evidence>
<proteinExistence type="predicted"/>
<dbReference type="InterPro" id="IPR036047">
    <property type="entry name" value="F-box-like_dom_sf"/>
</dbReference>
<dbReference type="Proteomes" id="UP000008064">
    <property type="component" value="Unassembled WGS sequence"/>
</dbReference>
<dbReference type="RefSeq" id="XP_007312884.1">
    <property type="nucleotide sequence ID" value="XM_007312822.1"/>
</dbReference>
<protein>
    <recommendedName>
        <fullName evidence="1">F-box domain-containing protein</fullName>
    </recommendedName>
</protein>
<gene>
    <name evidence="2" type="ORF">SERLADRAFT_444574</name>
</gene>
<dbReference type="Pfam" id="PF12937">
    <property type="entry name" value="F-box-like"/>
    <property type="match status" value="1"/>
</dbReference>
<dbReference type="GeneID" id="18816107"/>
<dbReference type="InterPro" id="IPR001810">
    <property type="entry name" value="F-box_dom"/>
</dbReference>
<sequence>MSNPDASIGLLDMPPETLLHILSYLDIPDLACLSRTCSSLACLAVDPVLHSNRLRVVAPSRVSHLLFGRSPQGIPFRPTVGDLVQRYVLRGLNIERRWRMGSYLHSAHSVKQYEMGLHLQRRRASLIVSSQLRRRASVSHALKDLHTLHVLPDIESSSLSVSRSLLPIMHQLKWCMDRDRLAKKVRDGACGAFGTGVSGGFVSGLGAWLELRGRGIVQDNERVRLILCPDVRKMVGFYESLG</sequence>
<dbReference type="OrthoDB" id="3219396at2759"/>
<dbReference type="Gene3D" id="1.20.1280.50">
    <property type="match status" value="1"/>
</dbReference>
<accession>F8NG30</accession>
<organism>
    <name type="scientific">Serpula lacrymans var. lacrymans (strain S7.9)</name>
    <name type="common">Dry rot fungus</name>
    <dbReference type="NCBI Taxonomy" id="578457"/>
    <lineage>
        <taxon>Eukaryota</taxon>
        <taxon>Fungi</taxon>
        <taxon>Dikarya</taxon>
        <taxon>Basidiomycota</taxon>
        <taxon>Agaricomycotina</taxon>
        <taxon>Agaricomycetes</taxon>
        <taxon>Agaricomycetidae</taxon>
        <taxon>Boletales</taxon>
        <taxon>Coniophorineae</taxon>
        <taxon>Serpulaceae</taxon>
        <taxon>Serpula</taxon>
    </lineage>
</organism>
<dbReference type="HOGENOM" id="CLU_104287_0_0_1"/>
<dbReference type="AlphaFoldDB" id="F8NG30"/>
<dbReference type="SMART" id="SM00256">
    <property type="entry name" value="FBOX"/>
    <property type="match status" value="1"/>
</dbReference>
<dbReference type="EMBL" id="GL945428">
    <property type="protein sequence ID" value="EGO31000.1"/>
    <property type="molecule type" value="Genomic_DNA"/>
</dbReference>